<dbReference type="AlphaFoldDB" id="A0AAN6LX34"/>
<accession>A0AAN6LX34</accession>
<feature type="chain" id="PRO_5043029397" description="1-alkyl-2-acetylglycerophosphocholine esterase" evidence="5">
    <location>
        <begin position="22"/>
        <end position="385"/>
    </location>
</feature>
<organism evidence="6 7">
    <name type="scientific">Pseudopithomyces chartarum</name>
    <dbReference type="NCBI Taxonomy" id="1892770"/>
    <lineage>
        <taxon>Eukaryota</taxon>
        <taxon>Fungi</taxon>
        <taxon>Dikarya</taxon>
        <taxon>Ascomycota</taxon>
        <taxon>Pezizomycotina</taxon>
        <taxon>Dothideomycetes</taxon>
        <taxon>Pleosporomycetidae</taxon>
        <taxon>Pleosporales</taxon>
        <taxon>Massarineae</taxon>
        <taxon>Didymosphaeriaceae</taxon>
        <taxon>Pseudopithomyces</taxon>
    </lineage>
</organism>
<sequence>MRSLQVTKWITLASLSYSAIAQIKIPSNGPYSVSISTAKLTDPTRIDPWDPNNGTRSIMTSLFYPIPKSSCRKHCSTPYMSGLTASVVEQTAGLPNGTASAFQLDTCCKVSSRRPNPSTIPLVIFSHGLGSSRFLHSAQIQALAASGYAVLAIDHPYDAVVVEFPNDPPVYGTLAGKLASNPGLIPIGARLRAADVTFALNELSKRKVVSLFLPGATCAFNTKRATVFGHSYGGTTSILALTSDSRLIGGFDMDGAIQGFGESSRTKKPVILAGTSVHNSTTDSSWRTYWPRLEGYKREFDIQQTGHYVYTDAPVLVALAGLTPPPGLGSQLGELGSTRGRYVFDAIVSLLKDFMDFSFKGVESDLLKNPGTVFPEVVDVEHDSL</sequence>
<dbReference type="PANTHER" id="PTHR10272:SF14">
    <property type="entry name" value="PAF ACETYLHYDROLASE FAMILY PROTEIN"/>
    <property type="match status" value="1"/>
</dbReference>
<evidence type="ECO:0000313" key="7">
    <source>
        <dbReference type="Proteomes" id="UP001280581"/>
    </source>
</evidence>
<comment type="caution">
    <text evidence="6">The sequence shown here is derived from an EMBL/GenBank/DDBJ whole genome shotgun (WGS) entry which is preliminary data.</text>
</comment>
<evidence type="ECO:0000256" key="5">
    <source>
        <dbReference type="SAM" id="SignalP"/>
    </source>
</evidence>
<evidence type="ECO:0000256" key="1">
    <source>
        <dbReference type="ARBA" id="ARBA00013201"/>
    </source>
</evidence>
<evidence type="ECO:0000256" key="4">
    <source>
        <dbReference type="ARBA" id="ARBA00023098"/>
    </source>
</evidence>
<name>A0AAN6LX34_9PLEO</name>
<gene>
    <name evidence="6" type="ORF">GRF29_96g170634</name>
</gene>
<keyword evidence="2" id="KW-0378">Hydrolase</keyword>
<dbReference type="InterPro" id="IPR029058">
    <property type="entry name" value="AB_hydrolase_fold"/>
</dbReference>
<keyword evidence="3" id="KW-0442">Lipid degradation</keyword>
<protein>
    <recommendedName>
        <fullName evidence="1">1-alkyl-2-acetylglycerophosphocholine esterase</fullName>
        <ecNumber evidence="1">3.1.1.47</ecNumber>
    </recommendedName>
</protein>
<keyword evidence="4" id="KW-0443">Lipid metabolism</keyword>
<dbReference type="EMBL" id="WVTA01000008">
    <property type="protein sequence ID" value="KAK3207717.1"/>
    <property type="molecule type" value="Genomic_DNA"/>
</dbReference>
<proteinExistence type="predicted"/>
<dbReference type="Gene3D" id="3.40.50.1820">
    <property type="entry name" value="alpha/beta hydrolase"/>
    <property type="match status" value="1"/>
</dbReference>
<evidence type="ECO:0000256" key="2">
    <source>
        <dbReference type="ARBA" id="ARBA00022801"/>
    </source>
</evidence>
<dbReference type="SUPFAM" id="SSF53474">
    <property type="entry name" value="alpha/beta-Hydrolases"/>
    <property type="match status" value="1"/>
</dbReference>
<dbReference type="Pfam" id="PF03403">
    <property type="entry name" value="PAF-AH_p_II"/>
    <property type="match status" value="1"/>
</dbReference>
<dbReference type="Proteomes" id="UP001280581">
    <property type="component" value="Unassembled WGS sequence"/>
</dbReference>
<dbReference type="EC" id="3.1.1.47" evidence="1"/>
<dbReference type="PANTHER" id="PTHR10272">
    <property type="entry name" value="PLATELET-ACTIVATING FACTOR ACETYLHYDROLASE"/>
    <property type="match status" value="1"/>
</dbReference>
<dbReference type="GO" id="GO:0016042">
    <property type="term" value="P:lipid catabolic process"/>
    <property type="evidence" value="ECO:0007669"/>
    <property type="project" value="UniProtKB-KW"/>
</dbReference>
<evidence type="ECO:0000256" key="3">
    <source>
        <dbReference type="ARBA" id="ARBA00022963"/>
    </source>
</evidence>
<evidence type="ECO:0000313" key="6">
    <source>
        <dbReference type="EMBL" id="KAK3207717.1"/>
    </source>
</evidence>
<feature type="signal peptide" evidence="5">
    <location>
        <begin position="1"/>
        <end position="21"/>
    </location>
</feature>
<keyword evidence="7" id="KW-1185">Reference proteome</keyword>
<keyword evidence="5" id="KW-0732">Signal</keyword>
<dbReference type="GO" id="GO:0003847">
    <property type="term" value="F:1-alkyl-2-acetylglycerophosphocholine esterase activity"/>
    <property type="evidence" value="ECO:0007669"/>
    <property type="project" value="UniProtKB-EC"/>
</dbReference>
<reference evidence="6 7" key="1">
    <citation type="submission" date="2021-02" db="EMBL/GenBank/DDBJ databases">
        <title>Genome assembly of Pseudopithomyces chartarum.</title>
        <authorList>
            <person name="Jauregui R."/>
            <person name="Singh J."/>
            <person name="Voisey C."/>
        </authorList>
    </citation>
    <scope>NUCLEOTIDE SEQUENCE [LARGE SCALE GENOMIC DNA]</scope>
    <source>
        <strain evidence="6 7">AGR01</strain>
    </source>
</reference>